<evidence type="ECO:0000313" key="2">
    <source>
        <dbReference type="Proteomes" id="UP000827976"/>
    </source>
</evidence>
<sequence length="195" mass="22451">MVPLMKVERKVLEKKRRIEMKALCHKLNSLIPNENKDSSSSKPSSSQLHLLDQAAKYIKELRERVDTLKEMKKIKINNETNNNNNNISNNITNVNNNEDEEMPVIQVKKVDSNLEVVLVSKLNKQVMFHEVIRVLGEEGAEINNASFSIVGDKIFHTIHSQVNCSGMEFNCPAMLERLQELVHRRDALCSRRMQE</sequence>
<reference evidence="2" key="1">
    <citation type="journal article" date="2022" name="Nat. Commun.">
        <title>Chromosome evolution and the genetic basis of agronomically important traits in greater yam.</title>
        <authorList>
            <person name="Bredeson J.V."/>
            <person name="Lyons J.B."/>
            <person name="Oniyinde I.O."/>
            <person name="Okereke N.R."/>
            <person name="Kolade O."/>
            <person name="Nnabue I."/>
            <person name="Nwadili C.O."/>
            <person name="Hribova E."/>
            <person name="Parker M."/>
            <person name="Nwogha J."/>
            <person name="Shu S."/>
            <person name="Carlson J."/>
            <person name="Kariba R."/>
            <person name="Muthemba S."/>
            <person name="Knop K."/>
            <person name="Barton G.J."/>
            <person name="Sherwood A.V."/>
            <person name="Lopez-Montes A."/>
            <person name="Asiedu R."/>
            <person name="Jamnadass R."/>
            <person name="Muchugi A."/>
            <person name="Goodstein D."/>
            <person name="Egesi C.N."/>
            <person name="Featherston J."/>
            <person name="Asfaw A."/>
            <person name="Simpson G.G."/>
            <person name="Dolezel J."/>
            <person name="Hendre P.S."/>
            <person name="Van Deynze A."/>
            <person name="Kumar P.L."/>
            <person name="Obidiegwu J.E."/>
            <person name="Bhattacharjee R."/>
            <person name="Rokhsar D.S."/>
        </authorList>
    </citation>
    <scope>NUCLEOTIDE SEQUENCE [LARGE SCALE GENOMIC DNA]</scope>
    <source>
        <strain evidence="2">cv. TDa95/00328</strain>
    </source>
</reference>
<dbReference type="Proteomes" id="UP000827976">
    <property type="component" value="Chromosome 20"/>
</dbReference>
<comment type="caution">
    <text evidence="1">The sequence shown here is derived from an EMBL/GenBank/DDBJ whole genome shotgun (WGS) entry which is preliminary data.</text>
</comment>
<gene>
    <name evidence="1" type="ORF">IHE45_20G031200</name>
</gene>
<evidence type="ECO:0000313" key="1">
    <source>
        <dbReference type="EMBL" id="KAH7651040.1"/>
    </source>
</evidence>
<proteinExistence type="predicted"/>
<name>A0ACB7TV28_DIOAL</name>
<protein>
    <submittedName>
        <fullName evidence="1">Achaete-scute transcription factor-related protein</fullName>
    </submittedName>
</protein>
<keyword evidence="2" id="KW-1185">Reference proteome</keyword>
<dbReference type="EMBL" id="CM037030">
    <property type="protein sequence ID" value="KAH7651040.1"/>
    <property type="molecule type" value="Genomic_DNA"/>
</dbReference>
<accession>A0ACB7TV28</accession>
<organism evidence="1 2">
    <name type="scientific">Dioscorea alata</name>
    <name type="common">Purple yam</name>
    <dbReference type="NCBI Taxonomy" id="55571"/>
    <lineage>
        <taxon>Eukaryota</taxon>
        <taxon>Viridiplantae</taxon>
        <taxon>Streptophyta</taxon>
        <taxon>Embryophyta</taxon>
        <taxon>Tracheophyta</taxon>
        <taxon>Spermatophyta</taxon>
        <taxon>Magnoliopsida</taxon>
        <taxon>Liliopsida</taxon>
        <taxon>Dioscoreales</taxon>
        <taxon>Dioscoreaceae</taxon>
        <taxon>Dioscorea</taxon>
    </lineage>
</organism>